<comment type="caution">
    <text evidence="2">The sequence shown here is derived from an EMBL/GenBank/DDBJ whole genome shotgun (WGS) entry which is preliminary data.</text>
</comment>
<reference evidence="3" key="1">
    <citation type="journal article" date="2019" name="Int. J. Syst. Evol. Microbiol.">
        <title>The Global Catalogue of Microorganisms (GCM) 10K type strain sequencing project: providing services to taxonomists for standard genome sequencing and annotation.</title>
        <authorList>
            <consortium name="The Broad Institute Genomics Platform"/>
            <consortium name="The Broad Institute Genome Sequencing Center for Infectious Disease"/>
            <person name="Wu L."/>
            <person name="Ma J."/>
        </authorList>
    </citation>
    <scope>NUCLEOTIDE SEQUENCE [LARGE SCALE GENOMIC DNA]</scope>
    <source>
        <strain evidence="3">JCM 14322</strain>
    </source>
</reference>
<dbReference type="InterPro" id="IPR027417">
    <property type="entry name" value="P-loop_NTPase"/>
</dbReference>
<dbReference type="RefSeq" id="WP_344296140.1">
    <property type="nucleotide sequence ID" value="NZ_BAAANJ010000007.1"/>
</dbReference>
<keyword evidence="3" id="KW-1185">Reference proteome</keyword>
<dbReference type="InterPro" id="IPR011990">
    <property type="entry name" value="TPR-like_helical_dom_sf"/>
</dbReference>
<dbReference type="SUPFAM" id="SSF48452">
    <property type="entry name" value="TPR-like"/>
    <property type="match status" value="1"/>
</dbReference>
<dbReference type="Pfam" id="PF00196">
    <property type="entry name" value="GerE"/>
    <property type="match status" value="1"/>
</dbReference>
<protein>
    <submittedName>
        <fullName evidence="2">LuxR C-terminal-related transcriptional regulator</fullName>
    </submittedName>
</protein>
<dbReference type="InterPro" id="IPR000792">
    <property type="entry name" value="Tscrpt_reg_LuxR_C"/>
</dbReference>
<dbReference type="InterPro" id="IPR036388">
    <property type="entry name" value="WH-like_DNA-bd_sf"/>
</dbReference>
<proteinExistence type="predicted"/>
<evidence type="ECO:0000313" key="3">
    <source>
        <dbReference type="Proteomes" id="UP001500002"/>
    </source>
</evidence>
<dbReference type="SUPFAM" id="SSF52540">
    <property type="entry name" value="P-loop containing nucleoside triphosphate hydrolases"/>
    <property type="match status" value="1"/>
</dbReference>
<dbReference type="CDD" id="cd06170">
    <property type="entry name" value="LuxR_C_like"/>
    <property type="match status" value="1"/>
</dbReference>
<dbReference type="Gene3D" id="1.25.40.10">
    <property type="entry name" value="Tetratricopeptide repeat domain"/>
    <property type="match status" value="1"/>
</dbReference>
<gene>
    <name evidence="2" type="ORF">GCM10009749_22080</name>
</gene>
<dbReference type="EMBL" id="BAAANJ010000007">
    <property type="protein sequence ID" value="GAA1812433.1"/>
    <property type="molecule type" value="Genomic_DNA"/>
</dbReference>
<evidence type="ECO:0000313" key="2">
    <source>
        <dbReference type="EMBL" id="GAA1812433.1"/>
    </source>
</evidence>
<dbReference type="Proteomes" id="UP001500002">
    <property type="component" value="Unassembled WGS sequence"/>
</dbReference>
<feature type="domain" description="HTH luxR-type" evidence="1">
    <location>
        <begin position="679"/>
        <end position="744"/>
    </location>
</feature>
<dbReference type="Gene3D" id="3.40.50.300">
    <property type="entry name" value="P-loop containing nucleotide triphosphate hydrolases"/>
    <property type="match status" value="1"/>
</dbReference>
<evidence type="ECO:0000259" key="1">
    <source>
        <dbReference type="PROSITE" id="PS50043"/>
    </source>
</evidence>
<accession>A0ABP4YJU5</accession>
<name>A0ABP4YJU5_9MICO</name>
<sequence>MLEDAPALHMSEVELERQMLDAKLTAPRPGRRSSVSRAAIIDAARSGDRRVVAVTAPAGYGKSTLLAQWAHTETRPVAWVSLDRFDDDPIALLVILASAYDRSTPDTEHLADIVRRHRGSALGRAAPLVATAFRTSPAPFVLMLDDLQELQDPACHDVLSVVIAGIAPGSQLVTASRAEQPHLAHARASGDSLEITAADLALDAAGAAAVFADADLTLSPEAARELVERTEGWPVGVFLAAEITRDGGTLDISGDDRFIADYLYQESLMNLPEHQQRFIRRTAVLHRLSAPLCDAILGSDDAQVVLHELAASNVFLVQLDRRREWYRYHDLYREFLLGELNRVEPDMAAELKVRAAEWFEEHQAPAVAVEYLLEVPSERKRTNHLVAATTLEVYQLGQLTTVQRWYQTIGDRAIEEYPPLAVFAGWITALAGQADDADRWAAVLADAAYDLPPDDGSASFDSDRAMLRSFMCAAGPAQAMEDARFAVASESNLSPWRDQALILLGEAHLLAGDRDQAEAAFREGTAVALAHGNTDGVVLSESEMALLTMDDGRWVEAAGHVDTALESIDEHGLDDYSVSVMAFAMAARFALHRGDMPAVHRQLTRAMRARPACTFAIPYVAVRARLQLAKLHWALNDHTAAHHLLREVEDILVRRPQLGALVDQVEDFRRQVASSEQSGWKGGPPLTPAELRLLPYLQTHLSLREIAERLYVSRNTVSSELASIYRKFDVSRRAEAVQRATEAGLLGA</sequence>
<dbReference type="InterPro" id="IPR041617">
    <property type="entry name" value="TPR_MalT"/>
</dbReference>
<dbReference type="InterPro" id="IPR016032">
    <property type="entry name" value="Sig_transdc_resp-reg_C-effctor"/>
</dbReference>
<organism evidence="2 3">
    <name type="scientific">Agromyces neolithicus</name>
    <dbReference type="NCBI Taxonomy" id="269420"/>
    <lineage>
        <taxon>Bacteria</taxon>
        <taxon>Bacillati</taxon>
        <taxon>Actinomycetota</taxon>
        <taxon>Actinomycetes</taxon>
        <taxon>Micrococcales</taxon>
        <taxon>Microbacteriaceae</taxon>
        <taxon>Agromyces</taxon>
    </lineage>
</organism>
<dbReference type="SUPFAM" id="SSF46894">
    <property type="entry name" value="C-terminal effector domain of the bipartite response regulators"/>
    <property type="match status" value="1"/>
</dbReference>
<dbReference type="SMART" id="SM00421">
    <property type="entry name" value="HTH_LUXR"/>
    <property type="match status" value="1"/>
</dbReference>
<dbReference type="InterPro" id="IPR059106">
    <property type="entry name" value="WHD_MalT"/>
</dbReference>
<dbReference type="Pfam" id="PF17874">
    <property type="entry name" value="TPR_MalT"/>
    <property type="match status" value="1"/>
</dbReference>
<dbReference type="Gene3D" id="1.10.10.10">
    <property type="entry name" value="Winged helix-like DNA-binding domain superfamily/Winged helix DNA-binding domain"/>
    <property type="match status" value="1"/>
</dbReference>
<dbReference type="PROSITE" id="PS50043">
    <property type="entry name" value="HTH_LUXR_2"/>
    <property type="match status" value="1"/>
</dbReference>
<dbReference type="Pfam" id="PF25873">
    <property type="entry name" value="WHD_MalT"/>
    <property type="match status" value="1"/>
</dbReference>